<name>A0A6G0W3W6_9STRA</name>
<dbReference type="Proteomes" id="UP000481153">
    <property type="component" value="Unassembled WGS sequence"/>
</dbReference>
<dbReference type="EMBL" id="VJMJ01000370">
    <property type="protein sequence ID" value="KAF0721700.1"/>
    <property type="molecule type" value="Genomic_DNA"/>
</dbReference>
<proteinExistence type="predicted"/>
<accession>A0A6G0W3W6</accession>
<evidence type="ECO:0000313" key="1">
    <source>
        <dbReference type="EMBL" id="KAF0721700.1"/>
    </source>
</evidence>
<organism evidence="1 2">
    <name type="scientific">Aphanomyces euteiches</name>
    <dbReference type="NCBI Taxonomy" id="100861"/>
    <lineage>
        <taxon>Eukaryota</taxon>
        <taxon>Sar</taxon>
        <taxon>Stramenopiles</taxon>
        <taxon>Oomycota</taxon>
        <taxon>Saprolegniomycetes</taxon>
        <taxon>Saprolegniales</taxon>
        <taxon>Verrucalvaceae</taxon>
        <taxon>Aphanomyces</taxon>
    </lineage>
</organism>
<evidence type="ECO:0000313" key="2">
    <source>
        <dbReference type="Proteomes" id="UP000481153"/>
    </source>
</evidence>
<comment type="caution">
    <text evidence="1">The sequence shown here is derived from an EMBL/GenBank/DDBJ whole genome shotgun (WGS) entry which is preliminary data.</text>
</comment>
<protein>
    <submittedName>
        <fullName evidence="1">Uncharacterized protein</fullName>
    </submittedName>
</protein>
<sequence>MSIRLERRTAIESTLLLFSTTNPKNCFRLSWLRELDVGLFGQLGKETILLLKESGWGVVFLDVASIQHQNAIRVQDRVETMRDDQTSHAVETFLDHLPDQSIRLQVNVGRRLVQHDQ</sequence>
<keyword evidence="2" id="KW-1185">Reference proteome</keyword>
<reference evidence="1 2" key="1">
    <citation type="submission" date="2019-07" db="EMBL/GenBank/DDBJ databases">
        <title>Genomics analysis of Aphanomyces spp. identifies a new class of oomycete effector associated with host adaptation.</title>
        <authorList>
            <person name="Gaulin E."/>
        </authorList>
    </citation>
    <scope>NUCLEOTIDE SEQUENCE [LARGE SCALE GENOMIC DNA]</scope>
    <source>
        <strain evidence="1 2">ATCC 201684</strain>
    </source>
</reference>
<gene>
    <name evidence="1" type="ORF">Ae201684_018980</name>
</gene>
<dbReference type="AlphaFoldDB" id="A0A6G0W3W6"/>